<dbReference type="Proteomes" id="UP000001702">
    <property type="component" value="Chromosome"/>
</dbReference>
<accession>D4GEZ1</accession>
<dbReference type="PANTHER" id="PTHR37461">
    <property type="entry name" value="ANTI-SIGMA-K FACTOR RSKA"/>
    <property type="match status" value="1"/>
</dbReference>
<feature type="region of interest" description="Disordered" evidence="1">
    <location>
        <begin position="199"/>
        <end position="219"/>
    </location>
</feature>
<evidence type="ECO:0000313" key="4">
    <source>
        <dbReference type="EMBL" id="ADD77113.1"/>
    </source>
</evidence>
<feature type="domain" description="Anti-sigma K factor RskA C-terminal" evidence="3">
    <location>
        <begin position="92"/>
        <end position="212"/>
    </location>
</feature>
<dbReference type="HOGENOM" id="CLU_075065_0_0_6"/>
<dbReference type="PANTHER" id="PTHR37461:SF1">
    <property type="entry name" value="ANTI-SIGMA-K FACTOR RSKA"/>
    <property type="match status" value="1"/>
</dbReference>
<sequence length="219" mass="24006">MCRTMNKRQRDDALSAEYALGTLRGNARLRFQKRLQSEPELTEQVAKWQTLLAGLDRSLMPQIPPEYVWKKITLSLPTKITPRVRRGYVGWLVAAALAALTLVSYQVIRTPDFTPLTVMRGAEQQGQWVVSADKALTQLRVTPLQPVAIGANNSLQLWLIPAGQQPVSLGLLNVQETTQLKLAARDTLKNAVIAVSLEPQGGSPTGQPTGPVLYSGRTG</sequence>
<gene>
    <name evidence="4" type="ordered locus">PANA_1946</name>
</gene>
<dbReference type="GO" id="GO:0006417">
    <property type="term" value="P:regulation of translation"/>
    <property type="evidence" value="ECO:0007669"/>
    <property type="project" value="TreeGrafter"/>
</dbReference>
<evidence type="ECO:0000313" key="5">
    <source>
        <dbReference type="Proteomes" id="UP000001702"/>
    </source>
</evidence>
<dbReference type="InterPro" id="IPR018764">
    <property type="entry name" value="RskA_C"/>
</dbReference>
<dbReference type="Pfam" id="PF10099">
    <property type="entry name" value="RskA_C"/>
    <property type="match status" value="1"/>
</dbReference>
<evidence type="ECO:0000256" key="1">
    <source>
        <dbReference type="SAM" id="MobiDB-lite"/>
    </source>
</evidence>
<keyword evidence="2" id="KW-1133">Transmembrane helix</keyword>
<feature type="transmembrane region" description="Helical" evidence="2">
    <location>
        <begin position="88"/>
        <end position="108"/>
    </location>
</feature>
<dbReference type="STRING" id="706191.PANA_1946"/>
<keyword evidence="2" id="KW-0812">Transmembrane</keyword>
<keyword evidence="5" id="KW-1185">Reference proteome</keyword>
<reference evidence="4 5" key="1">
    <citation type="journal article" date="2010" name="J. Bacteriol.">
        <title>Genome sequence of Pantoea ananatis LMG20103, the causative agent of Eucalyptus blight and dieback.</title>
        <authorList>
            <person name="De Maayer P."/>
            <person name="Chan W.Y."/>
            <person name="Venter S.N."/>
            <person name="Toth I.K."/>
            <person name="Birch P.R."/>
            <person name="Joubert F."/>
            <person name="Coutinho T.A."/>
        </authorList>
    </citation>
    <scope>NUCLEOTIDE SEQUENCE [LARGE SCALE GENOMIC DNA]</scope>
    <source>
        <strain evidence="4 5">LMG 20103</strain>
    </source>
</reference>
<feature type="compositionally biased region" description="Low complexity" evidence="1">
    <location>
        <begin position="199"/>
        <end position="211"/>
    </location>
</feature>
<dbReference type="KEGG" id="pam:PANA_1946"/>
<evidence type="ECO:0000256" key="2">
    <source>
        <dbReference type="SAM" id="Phobius"/>
    </source>
</evidence>
<keyword evidence="2" id="KW-0472">Membrane</keyword>
<dbReference type="InterPro" id="IPR051474">
    <property type="entry name" value="Anti-sigma-K/W_factor"/>
</dbReference>
<dbReference type="GO" id="GO:0005886">
    <property type="term" value="C:plasma membrane"/>
    <property type="evidence" value="ECO:0007669"/>
    <property type="project" value="InterPro"/>
</dbReference>
<name>D4GEZ1_PANAM</name>
<evidence type="ECO:0000259" key="3">
    <source>
        <dbReference type="Pfam" id="PF10099"/>
    </source>
</evidence>
<dbReference type="GO" id="GO:0016989">
    <property type="term" value="F:sigma factor antagonist activity"/>
    <property type="evidence" value="ECO:0007669"/>
    <property type="project" value="TreeGrafter"/>
</dbReference>
<dbReference type="AlphaFoldDB" id="D4GEZ1"/>
<dbReference type="eggNOG" id="COG5343">
    <property type="taxonomic scope" value="Bacteria"/>
</dbReference>
<organism evidence="4 5">
    <name type="scientific">Pantoea ananatis (strain LMG 20103)</name>
    <dbReference type="NCBI Taxonomy" id="706191"/>
    <lineage>
        <taxon>Bacteria</taxon>
        <taxon>Pseudomonadati</taxon>
        <taxon>Pseudomonadota</taxon>
        <taxon>Gammaproteobacteria</taxon>
        <taxon>Enterobacterales</taxon>
        <taxon>Erwiniaceae</taxon>
        <taxon>Pantoea</taxon>
    </lineage>
</organism>
<proteinExistence type="predicted"/>
<protein>
    <recommendedName>
        <fullName evidence="3">Anti-sigma K factor RskA C-terminal domain-containing protein</fullName>
    </recommendedName>
</protein>
<dbReference type="EMBL" id="CP001875">
    <property type="protein sequence ID" value="ADD77113.1"/>
    <property type="molecule type" value="Genomic_DNA"/>
</dbReference>